<dbReference type="Gene3D" id="1.25.40.20">
    <property type="entry name" value="Ankyrin repeat-containing domain"/>
    <property type="match status" value="1"/>
</dbReference>
<organism evidence="1 2">
    <name type="scientific">Colletotrichum plurivorum</name>
    <dbReference type="NCBI Taxonomy" id="2175906"/>
    <lineage>
        <taxon>Eukaryota</taxon>
        <taxon>Fungi</taxon>
        <taxon>Dikarya</taxon>
        <taxon>Ascomycota</taxon>
        <taxon>Pezizomycotina</taxon>
        <taxon>Sordariomycetes</taxon>
        <taxon>Hypocreomycetidae</taxon>
        <taxon>Glomerellales</taxon>
        <taxon>Glomerellaceae</taxon>
        <taxon>Colletotrichum</taxon>
        <taxon>Colletotrichum orchidearum species complex</taxon>
    </lineage>
</organism>
<keyword evidence="2" id="KW-1185">Reference proteome</keyword>
<dbReference type="EMBL" id="WIGO01000311">
    <property type="protein sequence ID" value="KAF6817849.1"/>
    <property type="molecule type" value="Genomic_DNA"/>
</dbReference>
<protein>
    <recommendedName>
        <fullName evidence="3">Ankyrin repeat protein</fullName>
    </recommendedName>
</protein>
<gene>
    <name evidence="1" type="ORF">CPLU01_13470</name>
</gene>
<proteinExistence type="predicted"/>
<evidence type="ECO:0000313" key="2">
    <source>
        <dbReference type="Proteomes" id="UP000654918"/>
    </source>
</evidence>
<reference evidence="1" key="1">
    <citation type="journal article" date="2020" name="Phytopathology">
        <title>Genome Sequence Resources of Colletotrichum truncatum, C. plurivorum, C. musicola, and C. sojae: Four Species Pathogenic to Soybean (Glycine max).</title>
        <authorList>
            <person name="Rogerio F."/>
            <person name="Boufleur T.R."/>
            <person name="Ciampi-Guillardi M."/>
            <person name="Sukno S.A."/>
            <person name="Thon M.R."/>
            <person name="Massola Junior N.S."/>
            <person name="Baroncelli R."/>
        </authorList>
    </citation>
    <scope>NUCLEOTIDE SEQUENCE</scope>
    <source>
        <strain evidence="1">LFN00145</strain>
    </source>
</reference>
<dbReference type="InterPro" id="IPR002110">
    <property type="entry name" value="Ankyrin_rpt"/>
</dbReference>
<dbReference type="InterPro" id="IPR036770">
    <property type="entry name" value="Ankyrin_rpt-contain_sf"/>
</dbReference>
<dbReference type="PANTHER" id="PTHR24121">
    <property type="entry name" value="NO MECHANORECEPTOR POTENTIAL C, ISOFORM D-RELATED"/>
    <property type="match status" value="1"/>
</dbReference>
<evidence type="ECO:0008006" key="3">
    <source>
        <dbReference type="Google" id="ProtNLM"/>
    </source>
</evidence>
<sequence>MLRLAVIRGVLSGPDTPASLGEDKEFNRTVLQFWMSKILATQLEIQQIPGPSLQAILCGNWDLSHLSFFTEIFGFNAVDEDGLSLLHVAVISGKADVALELLRSAILNGHASMVKTILSVNSQESDYVNSVDHIHEMTPLGWALKEGKLDIVRQLLEHPNMSFKIKASSCTNILHEMSMDTKHHSRFRQLVSLAPTNIINIQDRFGFTPLHHLARNADGETMDAILSIPSVKPDLPGEEGATPLLLAVLLGNLTAVKALAIRRDVDISILWRLGNSSLLEDRSALEYMMRPPNWKRREERGRLKEILDWLRQNFKEVEEALSRLEAVEAELLSP</sequence>
<accession>A0A8H6N2F6</accession>
<dbReference type="Pfam" id="PF12796">
    <property type="entry name" value="Ank_2"/>
    <property type="match status" value="1"/>
</dbReference>
<dbReference type="AlphaFoldDB" id="A0A8H6N2F6"/>
<dbReference type="SMART" id="SM00248">
    <property type="entry name" value="ANK"/>
    <property type="match status" value="4"/>
</dbReference>
<comment type="caution">
    <text evidence="1">The sequence shown here is derived from an EMBL/GenBank/DDBJ whole genome shotgun (WGS) entry which is preliminary data.</text>
</comment>
<dbReference type="Proteomes" id="UP000654918">
    <property type="component" value="Unassembled WGS sequence"/>
</dbReference>
<dbReference type="SUPFAM" id="SSF48403">
    <property type="entry name" value="Ankyrin repeat"/>
    <property type="match status" value="1"/>
</dbReference>
<evidence type="ECO:0000313" key="1">
    <source>
        <dbReference type="EMBL" id="KAF6817849.1"/>
    </source>
</evidence>
<dbReference type="PANTHER" id="PTHR24121:SF23">
    <property type="entry name" value="NO MECHANORECEPTOR POTENTIAL C, ISOFORM H"/>
    <property type="match status" value="1"/>
</dbReference>
<name>A0A8H6N2F6_9PEZI</name>